<feature type="compositionally biased region" description="Basic and acidic residues" evidence="1">
    <location>
        <begin position="258"/>
        <end position="284"/>
    </location>
</feature>
<keyword evidence="3" id="KW-1185">Reference proteome</keyword>
<feature type="compositionally biased region" description="Basic and acidic residues" evidence="1">
    <location>
        <begin position="406"/>
        <end position="433"/>
    </location>
</feature>
<gene>
    <name evidence="2" type="ORF">C884_01743</name>
</gene>
<dbReference type="Pfam" id="PF21813">
    <property type="entry name" value="DUF6882"/>
    <property type="match status" value="1"/>
</dbReference>
<sequence length="474" mass="52176">MTTTLQQLIDDSVFISTEHQARLAELSQGVEWDVDFSAASFTLQSDPPVTLRPHLLGTDSTSRGSWIWAWQELGHFPPEVVAASVQARQTGSRSDVEELIADEIPREDGLARRLALAAKSVTGIWAHYPAGVGGQVTAWLLLEGPELELPALDVETMMRVIAEGLQTGTAEDHCRAVDSYIRLRGAHIDWDGETTCVITTRSGAQRLWFEDRKIDAAESADPLVGEQELSVLEEEAVSRREALRADRDDALRLAAAEAERDRAARQADEQARREATAAQERAEQEPAAPAADAEQTPLPDQLSREELEAPVPASEQPEIQDDEPAYEISHDEPEQPREDEPTVTYGGAAAEDDLPYDQDPRRDVAPGEVTTSTVPVAETPDVAETSDEDSHDDERSSEEAAAAPAEQDRPEAREAETVERIDAEDLRRQDSERTVAPVEDPQDAAVDDEAAEQTRPAEDDQPRKRGFLSRFFGR</sequence>
<feature type="compositionally biased region" description="Acidic residues" evidence="1">
    <location>
        <begin position="440"/>
        <end position="451"/>
    </location>
</feature>
<protein>
    <recommendedName>
        <fullName evidence="4">Hydrolase</fullName>
    </recommendedName>
</protein>
<reference evidence="2 3" key="1">
    <citation type="journal article" date="2014" name="Genome Announc.">
        <title>Draft Genome Sequence of Kocuria palustris PEL.</title>
        <authorList>
            <person name="Sharma G."/>
            <person name="Khatri I."/>
            <person name="Subramanian S."/>
        </authorList>
    </citation>
    <scope>NUCLEOTIDE SEQUENCE [LARGE SCALE GENOMIC DNA]</scope>
    <source>
        <strain evidence="2 3">PEL</strain>
    </source>
</reference>
<comment type="caution">
    <text evidence="2">The sequence shown here is derived from an EMBL/GenBank/DDBJ whole genome shotgun (WGS) entry which is preliminary data.</text>
</comment>
<dbReference type="Proteomes" id="UP000009877">
    <property type="component" value="Unassembled WGS sequence"/>
</dbReference>
<name>M2YFA5_9MICC</name>
<dbReference type="STRING" id="71999.KPaMU14_10225"/>
<feature type="compositionally biased region" description="Low complexity" evidence="1">
    <location>
        <begin position="285"/>
        <end position="297"/>
    </location>
</feature>
<feature type="region of interest" description="Disordered" evidence="1">
    <location>
        <begin position="258"/>
        <end position="474"/>
    </location>
</feature>
<proteinExistence type="predicted"/>
<dbReference type="RefSeq" id="WP_006213729.1">
    <property type="nucleotide sequence ID" value="NZ_ANHZ02000004.1"/>
</dbReference>
<dbReference type="InterPro" id="IPR049249">
    <property type="entry name" value="DUF6882"/>
</dbReference>
<dbReference type="AlphaFoldDB" id="M2YFA5"/>
<evidence type="ECO:0008006" key="4">
    <source>
        <dbReference type="Google" id="ProtNLM"/>
    </source>
</evidence>
<evidence type="ECO:0000313" key="2">
    <source>
        <dbReference type="EMBL" id="EME37235.1"/>
    </source>
</evidence>
<organism evidence="2 3">
    <name type="scientific">Kocuria palustris PEL</name>
    <dbReference type="NCBI Taxonomy" id="1236550"/>
    <lineage>
        <taxon>Bacteria</taxon>
        <taxon>Bacillati</taxon>
        <taxon>Actinomycetota</taxon>
        <taxon>Actinomycetes</taxon>
        <taxon>Micrococcales</taxon>
        <taxon>Micrococcaceae</taxon>
        <taxon>Kocuria</taxon>
    </lineage>
</organism>
<dbReference type="EMBL" id="ANHZ02000004">
    <property type="protein sequence ID" value="EME37235.1"/>
    <property type="molecule type" value="Genomic_DNA"/>
</dbReference>
<accession>M2YFA5</accession>
<evidence type="ECO:0000256" key="1">
    <source>
        <dbReference type="SAM" id="MobiDB-lite"/>
    </source>
</evidence>
<evidence type="ECO:0000313" key="3">
    <source>
        <dbReference type="Proteomes" id="UP000009877"/>
    </source>
</evidence>
<feature type="compositionally biased region" description="Basic and acidic residues" evidence="1">
    <location>
        <begin position="328"/>
        <end position="340"/>
    </location>
</feature>